<sequence>MTASPETGIPAAGPRETTLGDHVLGQLLRLGATVGLSKADAALYGQILLDSLSGAAQRPLSLPPASPSFISDDHTPVEFSLACTSDAAPVLRVLVEPGCASSDMTDSARAGLEVIRTMATRWDFSTDQLDALEDLFFLAPAEGPLALWYALDLRPGGVPGVKIYLNPSAAGPEHAARTVQETLRRLGYGKSFRGLPHAAGYPFVALDLGTWKTPRAKVYLRHPRMSADDACALSRTTSGLAEADIRYFFHAAAGSTPAPEQGVGDTSRLLRRPVLTCHAFTDREAEPSSFTLHIPVRDYVRSDEEAFDRATALLTRFGMDPSILSRSLRALTQRQLAEGVGLIAYLALACERDRRPRITAYLSSEAYAVRPPQEQYLQDELSAS</sequence>
<organism evidence="2 3">
    <name type="scientific">Streptomyces umbrinus</name>
    <dbReference type="NCBI Taxonomy" id="67370"/>
    <lineage>
        <taxon>Bacteria</taxon>
        <taxon>Bacillati</taxon>
        <taxon>Actinomycetota</taxon>
        <taxon>Actinomycetes</taxon>
        <taxon>Kitasatosporales</taxon>
        <taxon>Streptomycetaceae</taxon>
        <taxon>Streptomyces</taxon>
        <taxon>Streptomyces phaeochromogenes group</taxon>
    </lineage>
</organism>
<proteinExistence type="predicted"/>
<keyword evidence="1" id="KW-0808">Transferase</keyword>
<dbReference type="SFLD" id="SFLDG01162">
    <property type="entry name" value="I"/>
    <property type="match status" value="1"/>
</dbReference>
<evidence type="ECO:0000313" key="2">
    <source>
        <dbReference type="EMBL" id="MDQ1031238.1"/>
    </source>
</evidence>
<name>A0ABU0T6D5_9ACTN</name>
<keyword evidence="3" id="KW-1185">Reference proteome</keyword>
<protein>
    <submittedName>
        <fullName evidence="2">DMATS type aromatic prenyltransferase</fullName>
    </submittedName>
</protein>
<dbReference type="RefSeq" id="WP_307527239.1">
    <property type="nucleotide sequence ID" value="NZ_JAUSZI010000002.1"/>
</dbReference>
<dbReference type="InterPro" id="IPR033964">
    <property type="entry name" value="ABBA"/>
</dbReference>
<comment type="caution">
    <text evidence="2">The sequence shown here is derived from an EMBL/GenBank/DDBJ whole genome shotgun (WGS) entry which is preliminary data.</text>
</comment>
<dbReference type="Proteomes" id="UP001230328">
    <property type="component" value="Unassembled WGS sequence"/>
</dbReference>
<accession>A0ABU0T6D5</accession>
<dbReference type="InterPro" id="IPR017795">
    <property type="entry name" value="ABBA_NscD-like"/>
</dbReference>
<dbReference type="SFLD" id="SFLDS00036">
    <property type="entry name" value="Aromatic_Prenyltransferase"/>
    <property type="match status" value="1"/>
</dbReference>
<evidence type="ECO:0000256" key="1">
    <source>
        <dbReference type="ARBA" id="ARBA00022679"/>
    </source>
</evidence>
<evidence type="ECO:0000313" key="3">
    <source>
        <dbReference type="Proteomes" id="UP001230328"/>
    </source>
</evidence>
<gene>
    <name evidence="2" type="ORF">QF035_008820</name>
</gene>
<dbReference type="Pfam" id="PF11991">
    <property type="entry name" value="Trp_DMAT"/>
    <property type="match status" value="1"/>
</dbReference>
<reference evidence="2 3" key="1">
    <citation type="submission" date="2023-07" db="EMBL/GenBank/DDBJ databases">
        <title>Comparative genomics of wheat-associated soil bacteria to identify genetic determinants of phenazine resistance.</title>
        <authorList>
            <person name="Mouncey N."/>
        </authorList>
    </citation>
    <scope>NUCLEOTIDE SEQUENCE [LARGE SCALE GENOMIC DNA]</scope>
    <source>
        <strain evidence="2 3">V2I4</strain>
    </source>
</reference>
<dbReference type="EMBL" id="JAUSZI010000002">
    <property type="protein sequence ID" value="MDQ1031238.1"/>
    <property type="molecule type" value="Genomic_DNA"/>
</dbReference>